<evidence type="ECO:0000259" key="4">
    <source>
        <dbReference type="Pfam" id="PF00248"/>
    </source>
</evidence>
<dbReference type="PIRSF" id="PIRSF000097">
    <property type="entry name" value="AKR"/>
    <property type="match status" value="1"/>
</dbReference>
<dbReference type="PROSITE" id="PS00062">
    <property type="entry name" value="ALDOKETO_REDUCTASE_2"/>
    <property type="match status" value="1"/>
</dbReference>
<evidence type="ECO:0000256" key="3">
    <source>
        <dbReference type="ARBA" id="ARBA00023002"/>
    </source>
</evidence>
<feature type="domain" description="NADP-dependent oxidoreductase" evidence="4">
    <location>
        <begin position="11"/>
        <end position="248"/>
    </location>
</feature>
<dbReference type="PROSITE" id="PS00063">
    <property type="entry name" value="ALDOKETO_REDUCTASE_3"/>
    <property type="match status" value="1"/>
</dbReference>
<sequence length="266" mass="29475">MTDNALQQQTIGFGTWPFQDDEATAAVVSAIGVGYRLIDTASRYGNEAAVGRGIARSGVPREQLFVQTKLRGDDHERVGDALKSSLELLGVDYLDSWLIHWPLPMLGKYVDAFEQMLQARDEGLVRQIGVSNFLPEHLDALEERTGERPWTNQIQLDPGLRRDDLVAELRARDINIQAWSPLARGDVGQDAVSKIASDRGLAPAQVMLAWHAAIGSVPIVRSSNPDRQLQNLEAISIHLSDDELAAIAQQPQRELGDFDPRTHDER</sequence>
<gene>
    <name evidence="5" type="ORF">M3M28_02365</name>
</gene>
<dbReference type="InterPro" id="IPR036812">
    <property type="entry name" value="NAD(P)_OxRdtase_dom_sf"/>
</dbReference>
<dbReference type="PANTHER" id="PTHR43827:SF3">
    <property type="entry name" value="NADP-DEPENDENT OXIDOREDUCTASE DOMAIN-CONTAINING PROTEIN"/>
    <property type="match status" value="1"/>
</dbReference>
<name>A0ABY4MY13_9MICO</name>
<dbReference type="Gene3D" id="3.20.20.100">
    <property type="entry name" value="NADP-dependent oxidoreductase domain"/>
    <property type="match status" value="1"/>
</dbReference>
<protein>
    <submittedName>
        <fullName evidence="5">Aldo/keto reductase</fullName>
    </submittedName>
</protein>
<dbReference type="InterPro" id="IPR018170">
    <property type="entry name" value="Aldo/ket_reductase_CS"/>
</dbReference>
<evidence type="ECO:0000313" key="5">
    <source>
        <dbReference type="EMBL" id="UQN15333.1"/>
    </source>
</evidence>
<dbReference type="InterPro" id="IPR023210">
    <property type="entry name" value="NADP_OxRdtase_dom"/>
</dbReference>
<dbReference type="InterPro" id="IPR020471">
    <property type="entry name" value="AKR"/>
</dbReference>
<organism evidence="5">
    <name type="scientific">Gulosibacter sediminis</name>
    <dbReference type="NCBI Taxonomy" id="1729695"/>
    <lineage>
        <taxon>Bacteria</taxon>
        <taxon>Bacillati</taxon>
        <taxon>Actinomycetota</taxon>
        <taxon>Actinomycetes</taxon>
        <taxon>Micrococcales</taxon>
        <taxon>Microbacteriaceae</taxon>
        <taxon>Gulosibacter</taxon>
    </lineage>
</organism>
<dbReference type="SUPFAM" id="SSF51430">
    <property type="entry name" value="NAD(P)-linked oxidoreductase"/>
    <property type="match status" value="1"/>
</dbReference>
<dbReference type="PANTHER" id="PTHR43827">
    <property type="entry name" value="2,5-DIKETO-D-GLUCONIC ACID REDUCTASE"/>
    <property type="match status" value="1"/>
</dbReference>
<dbReference type="PRINTS" id="PR00069">
    <property type="entry name" value="ALDKETRDTASE"/>
</dbReference>
<dbReference type="Pfam" id="PF00248">
    <property type="entry name" value="Aldo_ket_red"/>
    <property type="match status" value="1"/>
</dbReference>
<dbReference type="PROSITE" id="PS00798">
    <property type="entry name" value="ALDOKETO_REDUCTASE_1"/>
    <property type="match status" value="1"/>
</dbReference>
<keyword evidence="2" id="KW-0521">NADP</keyword>
<keyword evidence="3" id="KW-0560">Oxidoreductase</keyword>
<proteinExistence type="inferred from homology"/>
<reference evidence="5" key="1">
    <citation type="submission" date="2022-05" db="EMBL/GenBank/DDBJ databases">
        <title>Complete genome sequence of toluene-degrading Gulosibacter sediminis strain ACHW.36C.</title>
        <authorList>
            <person name="Wai A.C."/>
            <person name="Lai G.K."/>
            <person name="Griffin S.D."/>
            <person name="Leung F.C."/>
        </authorList>
    </citation>
    <scope>NUCLEOTIDE SEQUENCE [LARGE SCALE GENOMIC DNA]</scope>
    <source>
        <strain evidence="5">ACHW.36C</strain>
    </source>
</reference>
<dbReference type="EMBL" id="CP097160">
    <property type="protein sequence ID" value="UQN15333.1"/>
    <property type="molecule type" value="Genomic_DNA"/>
</dbReference>
<evidence type="ECO:0000256" key="2">
    <source>
        <dbReference type="ARBA" id="ARBA00022857"/>
    </source>
</evidence>
<comment type="similarity">
    <text evidence="1">Belongs to the aldo/keto reductase family.</text>
</comment>
<accession>A0ABY4MY13</accession>
<evidence type="ECO:0000256" key="1">
    <source>
        <dbReference type="ARBA" id="ARBA00007905"/>
    </source>
</evidence>